<dbReference type="InterPro" id="IPR029063">
    <property type="entry name" value="SAM-dependent_MTases_sf"/>
</dbReference>
<dbReference type="OrthoDB" id="8366740at2"/>
<evidence type="ECO:0000313" key="5">
    <source>
        <dbReference type="Proteomes" id="UP000518315"/>
    </source>
</evidence>
<dbReference type="PANTHER" id="PTHR43861">
    <property type="entry name" value="TRANS-ACONITATE 2-METHYLTRANSFERASE-RELATED"/>
    <property type="match status" value="1"/>
</dbReference>
<dbReference type="GO" id="GO:0032259">
    <property type="term" value="P:methylation"/>
    <property type="evidence" value="ECO:0007669"/>
    <property type="project" value="UniProtKB-KW"/>
</dbReference>
<name>A0A3R9HJT4_9HYPH</name>
<dbReference type="Gene3D" id="3.40.50.150">
    <property type="entry name" value="Vaccinia Virus protein VP39"/>
    <property type="match status" value="1"/>
</dbReference>
<evidence type="ECO:0000313" key="4">
    <source>
        <dbReference type="Proteomes" id="UP000277279"/>
    </source>
</evidence>
<sequence>MDYNLYHATTANKILNVKGKRVLVIGCNTGGDCTYFVDLGAKEVHGVDVVDGIGRDFKHPRVTYHQESAEEMKSLQSGYFDLVYTFATMEHVPDVFLAFAEMERVLAPGGAIYSIASPLWNSRNGHHFPQYFGDYPWAHLRLSRDEAMKYLVDRKIEIAAANESAEVVVNYMYVDAFNFNKRSSRDYAAATSRLKGLSILADNLDREPEGAVPADIMRELEAKGYHDDDLRAVTHCFIAKKPKRWWQAFA</sequence>
<keyword evidence="3" id="KW-0489">Methyltransferase</keyword>
<dbReference type="CDD" id="cd02440">
    <property type="entry name" value="AdoMet_MTases"/>
    <property type="match status" value="1"/>
</dbReference>
<feature type="domain" description="Methyltransferase type 11" evidence="1">
    <location>
        <begin position="24"/>
        <end position="113"/>
    </location>
</feature>
<dbReference type="EMBL" id="RJJT01000004">
    <property type="protein sequence ID" value="RSB81632.1"/>
    <property type="molecule type" value="Genomic_DNA"/>
</dbReference>
<dbReference type="InterPro" id="IPR013216">
    <property type="entry name" value="Methyltransf_11"/>
</dbReference>
<organism evidence="3 4">
    <name type="scientific">Rhizobium pisi</name>
    <dbReference type="NCBI Taxonomy" id="574561"/>
    <lineage>
        <taxon>Bacteria</taxon>
        <taxon>Pseudomonadati</taxon>
        <taxon>Pseudomonadota</taxon>
        <taxon>Alphaproteobacteria</taxon>
        <taxon>Hyphomicrobiales</taxon>
        <taxon>Rhizobiaceae</taxon>
        <taxon>Rhizobium/Agrobacterium group</taxon>
        <taxon>Rhizobium</taxon>
    </lineage>
</organism>
<dbReference type="Pfam" id="PF08241">
    <property type="entry name" value="Methyltransf_11"/>
    <property type="match status" value="1"/>
</dbReference>
<gene>
    <name evidence="3" type="ORF">EFD55_06630</name>
    <name evidence="2" type="ORF">FHS26_001335</name>
</gene>
<dbReference type="SUPFAM" id="SSF53335">
    <property type="entry name" value="S-adenosyl-L-methionine-dependent methyltransferases"/>
    <property type="match status" value="1"/>
</dbReference>
<reference evidence="2 5" key="2">
    <citation type="submission" date="2020-08" db="EMBL/GenBank/DDBJ databases">
        <title>Genomic Encyclopedia of Type Strains, Phase III (KMG-III): the genomes of soil and plant-associated and newly described type strains.</title>
        <authorList>
            <person name="Whitman W."/>
        </authorList>
    </citation>
    <scope>NUCLEOTIDE SEQUENCE [LARGE SCALE GENOMIC DNA]</scope>
    <source>
        <strain evidence="2 5">CECT 4113</strain>
    </source>
</reference>
<dbReference type="Proteomes" id="UP000277279">
    <property type="component" value="Unassembled WGS sequence"/>
</dbReference>
<keyword evidence="3" id="KW-0808">Transferase</keyword>
<protein>
    <submittedName>
        <fullName evidence="2 3">SAM-dependent methyltransferase</fullName>
    </submittedName>
</protein>
<dbReference type="RefSeq" id="WP_125843815.1">
    <property type="nucleotide sequence ID" value="NZ_JACHXH010000004.1"/>
</dbReference>
<evidence type="ECO:0000313" key="2">
    <source>
        <dbReference type="EMBL" id="MBB3133622.1"/>
    </source>
</evidence>
<evidence type="ECO:0000259" key="1">
    <source>
        <dbReference type="Pfam" id="PF08241"/>
    </source>
</evidence>
<dbReference type="PANTHER" id="PTHR43861:SF1">
    <property type="entry name" value="TRANS-ACONITATE 2-METHYLTRANSFERASE"/>
    <property type="match status" value="1"/>
</dbReference>
<dbReference type="Proteomes" id="UP000518315">
    <property type="component" value="Unassembled WGS sequence"/>
</dbReference>
<reference evidence="3 4" key="1">
    <citation type="submission" date="2018-11" db="EMBL/GenBank/DDBJ databases">
        <authorList>
            <person name="Huo Y."/>
        </authorList>
    </citation>
    <scope>NUCLEOTIDE SEQUENCE [LARGE SCALE GENOMIC DNA]</scope>
    <source>
        <strain evidence="3 4">DSM 30132</strain>
    </source>
</reference>
<evidence type="ECO:0000313" key="3">
    <source>
        <dbReference type="EMBL" id="RSB81632.1"/>
    </source>
</evidence>
<dbReference type="EMBL" id="JACHXH010000004">
    <property type="protein sequence ID" value="MBB3133622.1"/>
    <property type="molecule type" value="Genomic_DNA"/>
</dbReference>
<keyword evidence="5" id="KW-1185">Reference proteome</keyword>
<accession>A0A3R9HJT4</accession>
<dbReference type="GO" id="GO:0008757">
    <property type="term" value="F:S-adenosylmethionine-dependent methyltransferase activity"/>
    <property type="evidence" value="ECO:0007669"/>
    <property type="project" value="InterPro"/>
</dbReference>
<proteinExistence type="predicted"/>
<comment type="caution">
    <text evidence="3">The sequence shown here is derived from an EMBL/GenBank/DDBJ whole genome shotgun (WGS) entry which is preliminary data.</text>
</comment>
<dbReference type="AlphaFoldDB" id="A0A3R9HJT4"/>